<keyword evidence="1" id="KW-0479">Metal-binding</keyword>
<dbReference type="Gene3D" id="3.60.15.10">
    <property type="entry name" value="Ribonuclease Z/Hydroxyacylglutathione hydrolase-like"/>
    <property type="match status" value="1"/>
</dbReference>
<protein>
    <submittedName>
        <fullName evidence="3">MBL fold metallo-hydrolase</fullName>
    </submittedName>
</protein>
<reference evidence="3 4" key="1">
    <citation type="submission" date="2023-08" db="EMBL/GenBank/DDBJ databases">
        <title>genomic of DY56.</title>
        <authorList>
            <person name="Wang Y."/>
        </authorList>
    </citation>
    <scope>NUCLEOTIDE SEQUENCE [LARGE SCALE GENOMIC DNA]</scope>
    <source>
        <strain evidence="3 4">DY56-A-20</strain>
    </source>
</reference>
<dbReference type="InterPro" id="IPR036866">
    <property type="entry name" value="RibonucZ/Hydroxyglut_hydro"/>
</dbReference>
<dbReference type="PANTHER" id="PTHR43084">
    <property type="entry name" value="PERSULFIDE DIOXYGENASE ETHE1"/>
    <property type="match status" value="1"/>
</dbReference>
<feature type="domain" description="Metallo-beta-lactamase" evidence="2">
    <location>
        <begin position="12"/>
        <end position="175"/>
    </location>
</feature>
<evidence type="ECO:0000256" key="1">
    <source>
        <dbReference type="ARBA" id="ARBA00022723"/>
    </source>
</evidence>
<dbReference type="RefSeq" id="WP_305930530.1">
    <property type="nucleotide sequence ID" value="NZ_JAVAIL010000004.1"/>
</dbReference>
<evidence type="ECO:0000259" key="2">
    <source>
        <dbReference type="SMART" id="SM00849"/>
    </source>
</evidence>
<keyword evidence="4" id="KW-1185">Reference proteome</keyword>
<gene>
    <name evidence="3" type="ORF">Q9K01_12425</name>
</gene>
<dbReference type="InterPro" id="IPR001279">
    <property type="entry name" value="Metallo-B-lactamas"/>
</dbReference>
<dbReference type="Proteomes" id="UP001235664">
    <property type="component" value="Unassembled WGS sequence"/>
</dbReference>
<dbReference type="SUPFAM" id="SSF56281">
    <property type="entry name" value="Metallo-hydrolase/oxidoreductase"/>
    <property type="match status" value="1"/>
</dbReference>
<dbReference type="PANTHER" id="PTHR43084:SF1">
    <property type="entry name" value="PERSULFIDE DIOXYGENASE ETHE1, MITOCHONDRIAL"/>
    <property type="match status" value="1"/>
</dbReference>
<dbReference type="Pfam" id="PF00753">
    <property type="entry name" value="Lactamase_B"/>
    <property type="match status" value="1"/>
</dbReference>
<evidence type="ECO:0000313" key="4">
    <source>
        <dbReference type="Proteomes" id="UP001235664"/>
    </source>
</evidence>
<accession>A0ABT9HAV4</accession>
<dbReference type="CDD" id="cd07724">
    <property type="entry name" value="POD-like_MBL-fold"/>
    <property type="match status" value="1"/>
</dbReference>
<evidence type="ECO:0000313" key="3">
    <source>
        <dbReference type="EMBL" id="MDP4540435.1"/>
    </source>
</evidence>
<comment type="caution">
    <text evidence="3">The sequence shown here is derived from an EMBL/GenBank/DDBJ whole genome shotgun (WGS) entry which is preliminary data.</text>
</comment>
<dbReference type="InterPro" id="IPR044528">
    <property type="entry name" value="POD-like_MBL-fold"/>
</dbReference>
<name>A0ABT9HAV4_9SPHN</name>
<dbReference type="EMBL" id="JAVAIL010000004">
    <property type="protein sequence ID" value="MDP4540435.1"/>
    <property type="molecule type" value="Genomic_DNA"/>
</dbReference>
<proteinExistence type="predicted"/>
<organism evidence="3 4">
    <name type="scientific">Qipengyuania benthica</name>
    <dbReference type="NCBI Taxonomy" id="3067651"/>
    <lineage>
        <taxon>Bacteria</taxon>
        <taxon>Pseudomonadati</taxon>
        <taxon>Pseudomonadota</taxon>
        <taxon>Alphaproteobacteria</taxon>
        <taxon>Sphingomonadales</taxon>
        <taxon>Erythrobacteraceae</taxon>
        <taxon>Qipengyuania</taxon>
    </lineage>
</organism>
<sequence length="253" mass="28486">MIFRQLFEPESSTYTYLFGWQDTGEALLLDPVVETIERDLQTINELGLRLAYTLDTHIHADHISSACRLRALTDCKVAYPAQDDLPCADIGVTEDRPLNLGGLNFRPLFTPGHTDTHHCYLLDQGGQQRVFTGDALLIDGCGRTDFQNGDTAALYRSVHDKIFTLPPDTLVYPAHDYQHRHVSTVAQERERNPRLNDAIRLEEFEDIMTNLDLAYPKKIDVAVPANRKCGDCPEDAVEQLHRIGGKSPQGWPS</sequence>
<dbReference type="SMART" id="SM00849">
    <property type="entry name" value="Lactamase_B"/>
    <property type="match status" value="1"/>
</dbReference>
<dbReference type="InterPro" id="IPR051682">
    <property type="entry name" value="Mito_Persulfide_Diox"/>
</dbReference>